<accession>A0A2V2LF22</accession>
<dbReference type="RefSeq" id="WP_109812408.1">
    <property type="nucleotide sequence ID" value="NZ_QGKU01000047.1"/>
</dbReference>
<dbReference type="EMBL" id="QGKU01000047">
    <property type="protein sequence ID" value="PWR01826.1"/>
    <property type="molecule type" value="Genomic_DNA"/>
</dbReference>
<dbReference type="InterPro" id="IPR007863">
    <property type="entry name" value="Peptidase_M16_C"/>
</dbReference>
<dbReference type="Pfam" id="PF00675">
    <property type="entry name" value="Peptidase_M16"/>
    <property type="match status" value="1"/>
</dbReference>
<keyword evidence="5" id="KW-1185">Reference proteome</keyword>
<feature type="domain" description="Peptidase M16 C-terminal" evidence="3">
    <location>
        <begin position="192"/>
        <end position="365"/>
    </location>
</feature>
<organism evidence="4 5">
    <name type="scientific">Meridianimarinicoccus roseus</name>
    <dbReference type="NCBI Taxonomy" id="2072018"/>
    <lineage>
        <taxon>Bacteria</taxon>
        <taxon>Pseudomonadati</taxon>
        <taxon>Pseudomonadota</taxon>
        <taxon>Alphaproteobacteria</taxon>
        <taxon>Rhodobacterales</taxon>
        <taxon>Paracoccaceae</taxon>
        <taxon>Meridianimarinicoccus</taxon>
    </lineage>
</organism>
<comment type="caution">
    <text evidence="4">The sequence shown here is derived from an EMBL/GenBank/DDBJ whole genome shotgun (WGS) entry which is preliminary data.</text>
</comment>
<keyword evidence="1" id="KW-0732">Signal</keyword>
<evidence type="ECO:0000313" key="5">
    <source>
        <dbReference type="Proteomes" id="UP000245680"/>
    </source>
</evidence>
<sequence length="441" mass="46365">MIRFAPALALSALIGLAAAVPVRAAVDIEQVETPGGLSAWLVQEPTIPFVALEIVFRGGTSLDAPEKLGAVNLMTALIEEGSGDLDASAFAAARDDLAASFRFSASDDAISVSARFLTDTTDAAMDLLRGALTEPRFDPDAIERVRAQVISGLRSDAEDPNALVGRAFAEAVYGDHPYARPGDGTVETVSALTRDDLLDAFGGAIARDRVTIAAAGDISPQELSALLDDLLGDLPGTGAPLPGPATLSFTGGTTVIDFPTPQSVISFGQPGIPRDDDDFFAAFLLNQILGGGGFGSRLTEEVRVKRGLTYGIYSYLANKDHADLYVGGASTANARAAETIEVVRAEWARMAKDGPTEAELDAARKFLIGGYPLRFDSNASIANILVGMQLDGLRPDYIETRNDRLAAVTRDDVRRVAADLLDPEALTFFVVGQPEGLAPGN</sequence>
<protein>
    <submittedName>
        <fullName evidence="4">Peptidase M16</fullName>
    </submittedName>
</protein>
<evidence type="ECO:0000259" key="3">
    <source>
        <dbReference type="Pfam" id="PF05193"/>
    </source>
</evidence>
<dbReference type="SUPFAM" id="SSF63411">
    <property type="entry name" value="LuxS/MPP-like metallohydrolase"/>
    <property type="match status" value="2"/>
</dbReference>
<gene>
    <name evidence="4" type="ORF">DKT77_14595</name>
</gene>
<dbReference type="Proteomes" id="UP000245680">
    <property type="component" value="Unassembled WGS sequence"/>
</dbReference>
<dbReference type="PANTHER" id="PTHR11851">
    <property type="entry name" value="METALLOPROTEASE"/>
    <property type="match status" value="1"/>
</dbReference>
<feature type="chain" id="PRO_5016141589" evidence="1">
    <location>
        <begin position="25"/>
        <end position="441"/>
    </location>
</feature>
<evidence type="ECO:0000256" key="1">
    <source>
        <dbReference type="SAM" id="SignalP"/>
    </source>
</evidence>
<dbReference type="InterPro" id="IPR011249">
    <property type="entry name" value="Metalloenz_LuxS/M16"/>
</dbReference>
<dbReference type="GO" id="GO:0046872">
    <property type="term" value="F:metal ion binding"/>
    <property type="evidence" value="ECO:0007669"/>
    <property type="project" value="InterPro"/>
</dbReference>
<dbReference type="AlphaFoldDB" id="A0A2V2LF22"/>
<name>A0A2V2LF22_9RHOB</name>
<feature type="signal peptide" evidence="1">
    <location>
        <begin position="1"/>
        <end position="24"/>
    </location>
</feature>
<dbReference type="InterPro" id="IPR050361">
    <property type="entry name" value="MPP/UQCRC_Complex"/>
</dbReference>
<dbReference type="Pfam" id="PF05193">
    <property type="entry name" value="Peptidase_M16_C"/>
    <property type="match status" value="1"/>
</dbReference>
<dbReference type="InterPro" id="IPR011765">
    <property type="entry name" value="Pept_M16_N"/>
</dbReference>
<dbReference type="Gene3D" id="3.30.830.10">
    <property type="entry name" value="Metalloenzyme, LuxS/M16 peptidase-like"/>
    <property type="match status" value="2"/>
</dbReference>
<evidence type="ECO:0000259" key="2">
    <source>
        <dbReference type="Pfam" id="PF00675"/>
    </source>
</evidence>
<evidence type="ECO:0000313" key="4">
    <source>
        <dbReference type="EMBL" id="PWR01826.1"/>
    </source>
</evidence>
<dbReference type="PANTHER" id="PTHR11851:SF224">
    <property type="entry name" value="PROCESSING PROTEASE"/>
    <property type="match status" value="1"/>
</dbReference>
<dbReference type="OrthoDB" id="9811314at2"/>
<reference evidence="4 5" key="1">
    <citation type="submission" date="2018-05" db="EMBL/GenBank/DDBJ databases">
        <title>Rhodobacteraceae gen. nov., sp. nov. isolated from sea water.</title>
        <authorList>
            <person name="Ren Y."/>
        </authorList>
    </citation>
    <scope>NUCLEOTIDE SEQUENCE [LARGE SCALE GENOMIC DNA]</scope>
    <source>
        <strain evidence="4 5">TG-679</strain>
    </source>
</reference>
<proteinExistence type="predicted"/>
<feature type="domain" description="Peptidase M16 N-terminal" evidence="2">
    <location>
        <begin position="42"/>
        <end position="181"/>
    </location>
</feature>